<dbReference type="PROSITE" id="PS00676">
    <property type="entry name" value="SIGMA54_INTERACT_2"/>
    <property type="match status" value="1"/>
</dbReference>
<dbReference type="FunFam" id="3.40.50.300:FF:000006">
    <property type="entry name" value="DNA-binding transcriptional regulator NtrC"/>
    <property type="match status" value="1"/>
</dbReference>
<dbReference type="SUPFAM" id="SSF46689">
    <property type="entry name" value="Homeodomain-like"/>
    <property type="match status" value="1"/>
</dbReference>
<dbReference type="GO" id="GO:0000160">
    <property type="term" value="P:phosphorelay signal transduction system"/>
    <property type="evidence" value="ECO:0007669"/>
    <property type="project" value="InterPro"/>
</dbReference>
<dbReference type="RefSeq" id="WP_366924703.1">
    <property type="nucleotide sequence ID" value="NZ_CP121694.1"/>
</dbReference>
<keyword evidence="13" id="KW-1185">Reference proteome</keyword>
<organism evidence="12 13">
    <name type="scientific">Metallumcola ferriviriculae</name>
    <dbReference type="NCBI Taxonomy" id="3039180"/>
    <lineage>
        <taxon>Bacteria</taxon>
        <taxon>Bacillati</taxon>
        <taxon>Bacillota</taxon>
        <taxon>Clostridia</taxon>
        <taxon>Neomoorellales</taxon>
        <taxon>Desulfitibacteraceae</taxon>
        <taxon>Metallumcola</taxon>
    </lineage>
</organism>
<dbReference type="InterPro" id="IPR025943">
    <property type="entry name" value="Sigma_54_int_dom_ATP-bd_2"/>
</dbReference>
<dbReference type="SMART" id="SM00448">
    <property type="entry name" value="REC"/>
    <property type="match status" value="1"/>
</dbReference>
<dbReference type="GO" id="GO:0005524">
    <property type="term" value="F:ATP binding"/>
    <property type="evidence" value="ECO:0007669"/>
    <property type="project" value="UniProtKB-KW"/>
</dbReference>
<dbReference type="SUPFAM" id="SSF52540">
    <property type="entry name" value="P-loop containing nucleoside triphosphate hydrolases"/>
    <property type="match status" value="1"/>
</dbReference>
<dbReference type="Pfam" id="PF00158">
    <property type="entry name" value="Sigma54_activat"/>
    <property type="match status" value="1"/>
</dbReference>
<dbReference type="InterPro" id="IPR009057">
    <property type="entry name" value="Homeodomain-like_sf"/>
</dbReference>
<keyword evidence="2 9" id="KW-0597">Phosphoprotein</keyword>
<dbReference type="InterPro" id="IPR025944">
    <property type="entry name" value="Sigma_54_int_dom_CS"/>
</dbReference>
<dbReference type="PROSITE" id="PS50045">
    <property type="entry name" value="SIGMA54_INTERACT_4"/>
    <property type="match status" value="1"/>
</dbReference>
<dbReference type="FunFam" id="3.40.50.2300:FF:000018">
    <property type="entry name" value="DNA-binding transcriptional regulator NtrC"/>
    <property type="match status" value="1"/>
</dbReference>
<keyword evidence="4" id="KW-0067">ATP-binding</keyword>
<dbReference type="InterPro" id="IPR001789">
    <property type="entry name" value="Sig_transdc_resp-reg_receiver"/>
</dbReference>
<evidence type="ECO:0000256" key="9">
    <source>
        <dbReference type="PROSITE-ProRule" id="PRU00169"/>
    </source>
</evidence>
<dbReference type="Proteomes" id="UP001329915">
    <property type="component" value="Chromosome"/>
</dbReference>
<gene>
    <name evidence="12" type="ORF">MFMK1_001697</name>
</gene>
<dbReference type="InterPro" id="IPR003593">
    <property type="entry name" value="AAA+_ATPase"/>
</dbReference>
<name>A0AAU0UNU2_9FIRM</name>
<sequence length="467" mass="52655">MAEAKPIILVADDEENMRNLLQEVLQRWGYKVVTAASGPEALDQVSSHSITLAILDLKMPKISGMDVLVRMKEHYPEVPVVILTAYATVRDAVQAIKQGAFDYLTKPFQLEELQLTVEKAFRLGKIARENQMLKQQLKYNTEFQEFIGCSPKVQVTLHRAAKVAPTDYTVMLSGESGTGKSLLARLIHKASNRAKQPFVTVNCAAMPENLLESELFGHEKGAFTGAVKMRMGKFEQAHGGTLFLDEVSTMSQPMQAKLLFAIQEKKFERVGGHETINADVRIVAASNRDLKTMVNTGEFREDLYFRLNVVPIEMVPLRQRREDIPLLVDFILNSVAIDSEWRVAEEAMGLLMSHNWPGNVRELENVLKQALALGEAPEIKSMDLPPALTAKQDQALDFKQGDSLGEILNRAERQVIIDTLARCQWKRSLTAQKLRISRRSLYNKLEKLKISPDREKERRLSSRSTVN</sequence>
<dbReference type="Pfam" id="PF25601">
    <property type="entry name" value="AAA_lid_14"/>
    <property type="match status" value="1"/>
</dbReference>
<evidence type="ECO:0000256" key="7">
    <source>
        <dbReference type="ARBA" id="ARBA00023163"/>
    </source>
</evidence>
<evidence type="ECO:0000313" key="13">
    <source>
        <dbReference type="Proteomes" id="UP001329915"/>
    </source>
</evidence>
<protein>
    <recommendedName>
        <fullName evidence="1">Stage 0 sporulation protein A homolog</fullName>
    </recommendedName>
</protein>
<dbReference type="PROSITE" id="PS50110">
    <property type="entry name" value="RESPONSE_REGULATORY"/>
    <property type="match status" value="1"/>
</dbReference>
<comment type="function">
    <text evidence="8">May play the central regulatory role in sporulation. It may be an element of the effector pathway responsible for the activation of sporulation genes in response to nutritional stress. Spo0A may act in concert with spo0H (a sigma factor) to control the expression of some genes that are critical to the sporulation process.</text>
</comment>
<dbReference type="InterPro" id="IPR058031">
    <property type="entry name" value="AAA_lid_NorR"/>
</dbReference>
<keyword evidence="6" id="KW-0238">DNA-binding</keyword>
<feature type="domain" description="Response regulatory" evidence="11">
    <location>
        <begin position="7"/>
        <end position="121"/>
    </location>
</feature>
<evidence type="ECO:0000259" key="10">
    <source>
        <dbReference type="PROSITE" id="PS50045"/>
    </source>
</evidence>
<evidence type="ECO:0000256" key="3">
    <source>
        <dbReference type="ARBA" id="ARBA00022741"/>
    </source>
</evidence>
<feature type="domain" description="Sigma-54 factor interaction" evidence="10">
    <location>
        <begin position="146"/>
        <end position="372"/>
    </location>
</feature>
<dbReference type="Gene3D" id="3.40.50.2300">
    <property type="match status" value="1"/>
</dbReference>
<evidence type="ECO:0000256" key="8">
    <source>
        <dbReference type="ARBA" id="ARBA00024867"/>
    </source>
</evidence>
<evidence type="ECO:0000256" key="5">
    <source>
        <dbReference type="ARBA" id="ARBA00023015"/>
    </source>
</evidence>
<dbReference type="InterPro" id="IPR002197">
    <property type="entry name" value="HTH_Fis"/>
</dbReference>
<keyword evidence="3" id="KW-0547">Nucleotide-binding</keyword>
<dbReference type="EMBL" id="CP121694">
    <property type="protein sequence ID" value="WRO21876.1"/>
    <property type="molecule type" value="Genomic_DNA"/>
</dbReference>
<dbReference type="KEGG" id="dbc:MFMK1_001697"/>
<evidence type="ECO:0000256" key="2">
    <source>
        <dbReference type="ARBA" id="ARBA00022553"/>
    </source>
</evidence>
<dbReference type="Pfam" id="PF00072">
    <property type="entry name" value="Response_reg"/>
    <property type="match status" value="1"/>
</dbReference>
<evidence type="ECO:0000256" key="4">
    <source>
        <dbReference type="ARBA" id="ARBA00022840"/>
    </source>
</evidence>
<dbReference type="PANTHER" id="PTHR32071">
    <property type="entry name" value="TRANSCRIPTIONAL REGULATORY PROTEIN"/>
    <property type="match status" value="1"/>
</dbReference>
<accession>A0AAU0UNU2</accession>
<proteinExistence type="predicted"/>
<dbReference type="InterPro" id="IPR002078">
    <property type="entry name" value="Sigma_54_int"/>
</dbReference>
<dbReference type="Pfam" id="PF02954">
    <property type="entry name" value="HTH_8"/>
    <property type="match status" value="1"/>
</dbReference>
<dbReference type="GO" id="GO:0006355">
    <property type="term" value="P:regulation of DNA-templated transcription"/>
    <property type="evidence" value="ECO:0007669"/>
    <property type="project" value="InterPro"/>
</dbReference>
<keyword evidence="5" id="KW-0805">Transcription regulation</keyword>
<dbReference type="AlphaFoldDB" id="A0AAU0UNU2"/>
<evidence type="ECO:0000256" key="6">
    <source>
        <dbReference type="ARBA" id="ARBA00023125"/>
    </source>
</evidence>
<dbReference type="GO" id="GO:0043565">
    <property type="term" value="F:sequence-specific DNA binding"/>
    <property type="evidence" value="ECO:0007669"/>
    <property type="project" value="InterPro"/>
</dbReference>
<dbReference type="SUPFAM" id="SSF52172">
    <property type="entry name" value="CheY-like"/>
    <property type="match status" value="1"/>
</dbReference>
<evidence type="ECO:0000313" key="12">
    <source>
        <dbReference type="EMBL" id="WRO21876.1"/>
    </source>
</evidence>
<dbReference type="Gene3D" id="3.40.50.300">
    <property type="entry name" value="P-loop containing nucleotide triphosphate hydrolases"/>
    <property type="match status" value="1"/>
</dbReference>
<reference evidence="12 13" key="1">
    <citation type="submission" date="2023-04" db="EMBL/GenBank/DDBJ databases">
        <authorList>
            <person name="Hsu D."/>
        </authorList>
    </citation>
    <scope>NUCLEOTIDE SEQUENCE [LARGE SCALE GENOMIC DNA]</scope>
    <source>
        <strain evidence="12 13">MK1</strain>
    </source>
</reference>
<feature type="modified residue" description="4-aspartylphosphate" evidence="9">
    <location>
        <position position="56"/>
    </location>
</feature>
<dbReference type="PROSITE" id="PS00688">
    <property type="entry name" value="SIGMA54_INTERACT_3"/>
    <property type="match status" value="1"/>
</dbReference>
<dbReference type="InterPro" id="IPR025662">
    <property type="entry name" value="Sigma_54_int_dom_ATP-bd_1"/>
</dbReference>
<dbReference type="Gene3D" id="1.10.10.60">
    <property type="entry name" value="Homeodomain-like"/>
    <property type="match status" value="1"/>
</dbReference>
<evidence type="ECO:0000259" key="11">
    <source>
        <dbReference type="PROSITE" id="PS50110"/>
    </source>
</evidence>
<dbReference type="SMART" id="SM00382">
    <property type="entry name" value="AAA"/>
    <property type="match status" value="1"/>
</dbReference>
<dbReference type="InterPro" id="IPR011006">
    <property type="entry name" value="CheY-like_superfamily"/>
</dbReference>
<dbReference type="PROSITE" id="PS00675">
    <property type="entry name" value="SIGMA54_INTERACT_1"/>
    <property type="match status" value="1"/>
</dbReference>
<dbReference type="Gene3D" id="1.10.8.60">
    <property type="match status" value="1"/>
</dbReference>
<evidence type="ECO:0000256" key="1">
    <source>
        <dbReference type="ARBA" id="ARBA00018672"/>
    </source>
</evidence>
<dbReference type="CDD" id="cd00009">
    <property type="entry name" value="AAA"/>
    <property type="match status" value="1"/>
</dbReference>
<dbReference type="InterPro" id="IPR027417">
    <property type="entry name" value="P-loop_NTPase"/>
</dbReference>
<keyword evidence="7" id="KW-0804">Transcription</keyword>